<name>A0ABP4XPP6_9ACTN</name>
<dbReference type="InterPro" id="IPR039793">
    <property type="entry name" value="UROS/Hem4"/>
</dbReference>
<keyword evidence="5" id="KW-1185">Reference proteome</keyword>
<protein>
    <submittedName>
        <fullName evidence="4">Uroporphyrinogen-III synthase</fullName>
    </submittedName>
</protein>
<dbReference type="InterPro" id="IPR036108">
    <property type="entry name" value="4pyrrol_syn_uPrphyn_synt_sf"/>
</dbReference>
<keyword evidence="1 2" id="KW-0238">DNA-binding</keyword>
<dbReference type="InterPro" id="IPR036388">
    <property type="entry name" value="WH-like_DNA-bd_sf"/>
</dbReference>
<evidence type="ECO:0000313" key="4">
    <source>
        <dbReference type="EMBL" id="GAA1783840.1"/>
    </source>
</evidence>
<dbReference type="InterPro" id="IPR016032">
    <property type="entry name" value="Sig_transdc_resp-reg_C-effctor"/>
</dbReference>
<dbReference type="Gene3D" id="1.10.10.10">
    <property type="entry name" value="Winged helix-like DNA-binding domain superfamily/Winged helix DNA-binding domain"/>
    <property type="match status" value="1"/>
</dbReference>
<dbReference type="SMART" id="SM00862">
    <property type="entry name" value="Trans_reg_C"/>
    <property type="match status" value="1"/>
</dbReference>
<dbReference type="InterPro" id="IPR003754">
    <property type="entry name" value="4pyrrol_synth_uPrphyn_synth"/>
</dbReference>
<evidence type="ECO:0000256" key="1">
    <source>
        <dbReference type="ARBA" id="ARBA00023125"/>
    </source>
</evidence>
<dbReference type="InterPro" id="IPR001867">
    <property type="entry name" value="OmpR/PhoB-type_DNA-bd"/>
</dbReference>
<dbReference type="Pfam" id="PF02602">
    <property type="entry name" value="HEM4"/>
    <property type="match status" value="1"/>
</dbReference>
<comment type="caution">
    <text evidence="4">The sequence shown here is derived from an EMBL/GenBank/DDBJ whole genome shotgun (WGS) entry which is preliminary data.</text>
</comment>
<dbReference type="PANTHER" id="PTHR40082:SF1">
    <property type="entry name" value="BLR5956 PROTEIN"/>
    <property type="match status" value="1"/>
</dbReference>
<gene>
    <name evidence="4" type="ORF">GCM10009682_02510</name>
</gene>
<dbReference type="Proteomes" id="UP001500218">
    <property type="component" value="Unassembled WGS sequence"/>
</dbReference>
<dbReference type="SUPFAM" id="SSF46894">
    <property type="entry name" value="C-terminal effector domain of the bipartite response regulators"/>
    <property type="match status" value="1"/>
</dbReference>
<dbReference type="PROSITE" id="PS51755">
    <property type="entry name" value="OMPR_PHOB"/>
    <property type="match status" value="1"/>
</dbReference>
<accession>A0ABP4XPP6</accession>
<organism evidence="4 5">
    <name type="scientific">Luedemannella flava</name>
    <dbReference type="NCBI Taxonomy" id="349316"/>
    <lineage>
        <taxon>Bacteria</taxon>
        <taxon>Bacillati</taxon>
        <taxon>Actinomycetota</taxon>
        <taxon>Actinomycetes</taxon>
        <taxon>Micromonosporales</taxon>
        <taxon>Micromonosporaceae</taxon>
        <taxon>Luedemannella</taxon>
    </lineage>
</organism>
<dbReference type="PANTHER" id="PTHR40082">
    <property type="entry name" value="BLR5956 PROTEIN"/>
    <property type="match status" value="1"/>
</dbReference>
<dbReference type="EMBL" id="BAAALT010000003">
    <property type="protein sequence ID" value="GAA1783840.1"/>
    <property type="molecule type" value="Genomic_DNA"/>
</dbReference>
<dbReference type="SUPFAM" id="SSF69618">
    <property type="entry name" value="HemD-like"/>
    <property type="match status" value="1"/>
</dbReference>
<dbReference type="Pfam" id="PF00486">
    <property type="entry name" value="Trans_reg_C"/>
    <property type="match status" value="1"/>
</dbReference>
<evidence type="ECO:0000313" key="5">
    <source>
        <dbReference type="Proteomes" id="UP001500218"/>
    </source>
</evidence>
<reference evidence="5" key="1">
    <citation type="journal article" date="2019" name="Int. J. Syst. Evol. Microbiol.">
        <title>The Global Catalogue of Microorganisms (GCM) 10K type strain sequencing project: providing services to taxonomists for standard genome sequencing and annotation.</title>
        <authorList>
            <consortium name="The Broad Institute Genomics Platform"/>
            <consortium name="The Broad Institute Genome Sequencing Center for Infectious Disease"/>
            <person name="Wu L."/>
            <person name="Ma J."/>
        </authorList>
    </citation>
    <scope>NUCLEOTIDE SEQUENCE [LARGE SCALE GENOMIC DNA]</scope>
    <source>
        <strain evidence="5">JCM 13250</strain>
    </source>
</reference>
<evidence type="ECO:0000256" key="2">
    <source>
        <dbReference type="PROSITE-ProRule" id="PRU01091"/>
    </source>
</evidence>
<sequence length="357" mass="38629">MVLTGTGQQRAATLLRQRGAVVVEASLLPVVPGPHDARLQAATRRILRDPVDHVVVTSATGWARWCAAAASWGVADALLRQVRGARTLSLNTAVGAALREAGLRSEPSAPAGDYRAVTDWLLSRDPRCRRVAVVADEALPTRVTRRLRTRGIEVIVVPTHRLAPHGGRTRLGRLARWVMQREVHAVAFDTATAARALVDVTHRTGRGDLLRTALTTDVAVATGHAESAAVFLAWNVPVSWVPDGSAEALAGCLGEALVARRRQFRARGERFAVQGNAVLVNGATIGLQPRPAMVLRALADHPGQTLSRASIERLVWISPRAGRPAVELAVRRLREDLGDYSWLVVTDIGRGYRLWTD</sequence>
<dbReference type="Gene3D" id="3.40.50.10090">
    <property type="match status" value="2"/>
</dbReference>
<proteinExistence type="predicted"/>
<feature type="domain" description="OmpR/PhoB-type" evidence="3">
    <location>
        <begin position="261"/>
        <end position="356"/>
    </location>
</feature>
<evidence type="ECO:0000259" key="3">
    <source>
        <dbReference type="PROSITE" id="PS51755"/>
    </source>
</evidence>
<feature type="DNA-binding region" description="OmpR/PhoB-type" evidence="2">
    <location>
        <begin position="261"/>
        <end position="356"/>
    </location>
</feature>